<gene>
    <name evidence="1" type="ORF">D5H78_17560</name>
</gene>
<dbReference type="AlphaFoldDB" id="A0A3A3YV62"/>
<keyword evidence="2" id="KW-1185">Reference proteome</keyword>
<organism evidence="1 2">
    <name type="scientific">Vallicoccus soli</name>
    <dbReference type="NCBI Taxonomy" id="2339232"/>
    <lineage>
        <taxon>Bacteria</taxon>
        <taxon>Bacillati</taxon>
        <taxon>Actinomycetota</taxon>
        <taxon>Actinomycetes</taxon>
        <taxon>Motilibacterales</taxon>
        <taxon>Vallicoccaceae</taxon>
        <taxon>Vallicoccus</taxon>
    </lineage>
</organism>
<dbReference type="RefSeq" id="WP_119951814.1">
    <property type="nucleotide sequence ID" value="NZ_QZEZ01000011.1"/>
</dbReference>
<dbReference type="InterPro" id="IPR029055">
    <property type="entry name" value="Ntn_hydrolases_N"/>
</dbReference>
<comment type="caution">
    <text evidence="1">The sequence shown here is derived from an EMBL/GenBank/DDBJ whole genome shotgun (WGS) entry which is preliminary data.</text>
</comment>
<dbReference type="SUPFAM" id="SSF52402">
    <property type="entry name" value="Adenine nucleotide alpha hydrolases-like"/>
    <property type="match status" value="1"/>
</dbReference>
<dbReference type="Proteomes" id="UP000265614">
    <property type="component" value="Unassembled WGS sequence"/>
</dbReference>
<name>A0A3A3YV62_9ACTN</name>
<proteinExistence type="predicted"/>
<protein>
    <recommendedName>
        <fullName evidence="3">Asparagine synthetase domain-containing protein</fullName>
    </recommendedName>
</protein>
<accession>A0A3A3YV62</accession>
<evidence type="ECO:0000313" key="1">
    <source>
        <dbReference type="EMBL" id="RJK92928.1"/>
    </source>
</evidence>
<dbReference type="EMBL" id="QZEZ01000011">
    <property type="protein sequence ID" value="RJK92928.1"/>
    <property type="molecule type" value="Genomic_DNA"/>
</dbReference>
<dbReference type="InterPro" id="IPR014729">
    <property type="entry name" value="Rossmann-like_a/b/a_fold"/>
</dbReference>
<dbReference type="SUPFAM" id="SSF56235">
    <property type="entry name" value="N-terminal nucleophile aminohydrolases (Ntn hydrolases)"/>
    <property type="match status" value="1"/>
</dbReference>
<dbReference type="OrthoDB" id="3491142at2"/>
<evidence type="ECO:0008006" key="3">
    <source>
        <dbReference type="Google" id="ProtNLM"/>
    </source>
</evidence>
<reference evidence="1 2" key="1">
    <citation type="submission" date="2018-09" db="EMBL/GenBank/DDBJ databases">
        <title>YIM 75000 draft genome.</title>
        <authorList>
            <person name="Tang S."/>
            <person name="Feng Y."/>
        </authorList>
    </citation>
    <scope>NUCLEOTIDE SEQUENCE [LARGE SCALE GENOMIC DNA]</scope>
    <source>
        <strain evidence="1 2">YIM 75000</strain>
    </source>
</reference>
<sequence>MNLLLLATGVPEPVRDALVASLHVTADALPGLDRQAAWRSDGPDVVVAAVPTDGQAAHPRRYAEHGEDEVVLYDGTPVSTDPAVLGHRAESLARSWDRLEDVLEGRYAVARVRPRRGGAELLVDPLGMQQVYALRLGDGLALSTSAGVLARVAGPAGLDLEAAADLAALAWVGQDRTLHPRVRVLPAGARVVRRPGQPAQVRPGDVVVRALQDARRAPRGLRDDAVREAAASVAGLVRTAGTTYPEVTLGLTAGRDSRVLVALLRHGGVKARHYTYGAPEDTDVRVAGLVADALGLAHAPLDEDVEGVVRCWDGAVDGLLARADGLATLRHLGTPLEAAPGTLPVRLSGSGGETARAIYATPGLVLGGGAAAGPVRRHLQDLLLRVSAGVATEAAREHGRRRAAGYLDAARDAGLGPFDAMELAYVDDRVRRWASSVDRAVLHGVDVLSPLATRPWLRAGYALRPDQRYAAALHRAAVGVLDPELLALPMGAPWPRPQPYAAALEVGARRAAGRLKDRARRALGRDAHRGKLWRHAQRARWFEQVLPQVRATCLDRTSSPLWSVVDRPALERLLAPSTPPEERLRRLDPVLDVVTLFTAEERLVPTWGA</sequence>
<evidence type="ECO:0000313" key="2">
    <source>
        <dbReference type="Proteomes" id="UP000265614"/>
    </source>
</evidence>
<dbReference type="Gene3D" id="3.40.50.620">
    <property type="entry name" value="HUPs"/>
    <property type="match status" value="1"/>
</dbReference>